<reference evidence="7" key="1">
    <citation type="submission" date="2022-01" db="EMBL/GenBank/DDBJ databases">
        <authorList>
            <person name="Wang Y."/>
        </authorList>
    </citation>
    <scope>NUCLEOTIDE SEQUENCE</scope>
    <source>
        <strain evidence="7">WB101</strain>
    </source>
</reference>
<dbReference type="Pfam" id="PF13442">
    <property type="entry name" value="Cytochrome_CBB3"/>
    <property type="match status" value="1"/>
</dbReference>
<sequence length="397" mass="44239">MERCYPHKKTYLFLVILTSTFVFFAFTALDYTDHNKTSNSTEISDSVDEMNSVVPQSPLSGKELYMQACANCHGVDGKGGSVKQLGLQTPPPDFTDCDFANREPDGDWVAVAHQGGPTRGFSTEMPSFGEALTVEQLQKIMNHVRTFCRNDNWPRGELNLPRALVTEKAYPEDEAVISSFIDIENEGALTNEIVYEQRFGARNQIEIVLPFGYSQMPGGSWSGGHLGDMAVGVKRVFYHNYNSGTIFSLTGEAILPTGDRATGFGKGTTVLEPFASFGQLLPAGSFLHVQSGLEYPVLQEKAENEAFWRAALGKSFNPNPWGRTWSPMVEVLGSKALESGTEVHWDLVPQMQITLNKRQHVMLNIGYRIPVDDTSRDSQVMVYILWDWFDGGFFEGW</sequence>
<keyword evidence="5" id="KW-1133">Transmembrane helix</keyword>
<keyword evidence="3 4" id="KW-0408">Iron</keyword>
<keyword evidence="8" id="KW-1185">Reference proteome</keyword>
<evidence type="ECO:0000256" key="2">
    <source>
        <dbReference type="ARBA" id="ARBA00022723"/>
    </source>
</evidence>
<dbReference type="Gene3D" id="1.10.760.10">
    <property type="entry name" value="Cytochrome c-like domain"/>
    <property type="match status" value="1"/>
</dbReference>
<keyword evidence="1 4" id="KW-0349">Heme</keyword>
<dbReference type="SUPFAM" id="SSF46626">
    <property type="entry name" value="Cytochrome c"/>
    <property type="match status" value="1"/>
</dbReference>
<name>A0ABS9KFN3_9BACT</name>
<evidence type="ECO:0000256" key="1">
    <source>
        <dbReference type="ARBA" id="ARBA00022617"/>
    </source>
</evidence>
<evidence type="ECO:0000256" key="5">
    <source>
        <dbReference type="SAM" id="Phobius"/>
    </source>
</evidence>
<evidence type="ECO:0000259" key="6">
    <source>
        <dbReference type="PROSITE" id="PS51007"/>
    </source>
</evidence>
<feature type="transmembrane region" description="Helical" evidence="5">
    <location>
        <begin position="12"/>
        <end position="29"/>
    </location>
</feature>
<proteinExistence type="predicted"/>
<evidence type="ECO:0000313" key="8">
    <source>
        <dbReference type="Proteomes" id="UP001165366"/>
    </source>
</evidence>
<organism evidence="7 8">
    <name type="scientific">Rhodohalobacter sulfatireducens</name>
    <dbReference type="NCBI Taxonomy" id="2911366"/>
    <lineage>
        <taxon>Bacteria</taxon>
        <taxon>Pseudomonadati</taxon>
        <taxon>Balneolota</taxon>
        <taxon>Balneolia</taxon>
        <taxon>Balneolales</taxon>
        <taxon>Balneolaceae</taxon>
        <taxon>Rhodohalobacter</taxon>
    </lineage>
</organism>
<evidence type="ECO:0000256" key="4">
    <source>
        <dbReference type="PROSITE-ProRule" id="PRU00433"/>
    </source>
</evidence>
<accession>A0ABS9KFN3</accession>
<dbReference type="PROSITE" id="PS51007">
    <property type="entry name" value="CYTC"/>
    <property type="match status" value="1"/>
</dbReference>
<dbReference type="EMBL" id="JAKLWS010000019">
    <property type="protein sequence ID" value="MCG2589667.1"/>
    <property type="molecule type" value="Genomic_DNA"/>
</dbReference>
<protein>
    <submittedName>
        <fullName evidence="7">Cytochrome c</fullName>
    </submittedName>
</protein>
<dbReference type="Proteomes" id="UP001165366">
    <property type="component" value="Unassembled WGS sequence"/>
</dbReference>
<feature type="domain" description="Cytochrome c" evidence="6">
    <location>
        <begin position="56"/>
        <end position="148"/>
    </location>
</feature>
<gene>
    <name evidence="7" type="ORF">L6773_13895</name>
</gene>
<dbReference type="InterPro" id="IPR009056">
    <property type="entry name" value="Cyt_c-like_dom"/>
</dbReference>
<dbReference type="InterPro" id="IPR036909">
    <property type="entry name" value="Cyt_c-like_dom_sf"/>
</dbReference>
<keyword evidence="2 4" id="KW-0479">Metal-binding</keyword>
<reference evidence="7" key="2">
    <citation type="submission" date="2024-05" db="EMBL/GenBank/DDBJ databases">
        <title>Rhodohalobacter halophilus gen. nov., sp. nov., a moderately halophilic member of the family Balneolaceae.</title>
        <authorList>
            <person name="Xia J."/>
        </authorList>
    </citation>
    <scope>NUCLEOTIDE SEQUENCE</scope>
    <source>
        <strain evidence="7">WB101</strain>
    </source>
</reference>
<comment type="caution">
    <text evidence="7">The sequence shown here is derived from an EMBL/GenBank/DDBJ whole genome shotgun (WGS) entry which is preliminary data.</text>
</comment>
<evidence type="ECO:0000313" key="7">
    <source>
        <dbReference type="EMBL" id="MCG2589667.1"/>
    </source>
</evidence>
<evidence type="ECO:0000256" key="3">
    <source>
        <dbReference type="ARBA" id="ARBA00023004"/>
    </source>
</evidence>
<keyword evidence="5" id="KW-0472">Membrane</keyword>
<keyword evidence="5" id="KW-0812">Transmembrane</keyword>